<dbReference type="SMART" id="SM00220">
    <property type="entry name" value="S_TKc"/>
    <property type="match status" value="1"/>
</dbReference>
<feature type="domain" description="EF-hand" evidence="36">
    <location>
        <begin position="482"/>
        <end position="509"/>
    </location>
</feature>
<dbReference type="FunFam" id="3.30.200.20:FF:000315">
    <property type="entry name" value="Calcium-dependent protein kinase 3"/>
    <property type="match status" value="1"/>
</dbReference>
<proteinExistence type="inferred from homology"/>
<evidence type="ECO:0000256" key="28">
    <source>
        <dbReference type="ARBA" id="ARBA00024334"/>
    </source>
</evidence>
<dbReference type="GO" id="GO:0005886">
    <property type="term" value="C:plasma membrane"/>
    <property type="evidence" value="ECO:0007669"/>
    <property type="project" value="UniProtKB-SubCell"/>
</dbReference>
<dbReference type="SMART" id="SM00054">
    <property type="entry name" value="EFh"/>
    <property type="match status" value="4"/>
</dbReference>
<evidence type="ECO:0000256" key="19">
    <source>
        <dbReference type="ARBA" id="ARBA00022837"/>
    </source>
</evidence>
<evidence type="ECO:0000313" key="38">
    <source>
        <dbReference type="Proteomes" id="UP000244803"/>
    </source>
</evidence>
<evidence type="ECO:0000256" key="4">
    <source>
        <dbReference type="ARBA" id="ARBA00004425"/>
    </source>
</evidence>
<evidence type="ECO:0000256" key="32">
    <source>
        <dbReference type="ARBA" id="ARBA00060437"/>
    </source>
</evidence>
<feature type="domain" description="Protein kinase" evidence="35">
    <location>
        <begin position="54"/>
        <end position="310"/>
    </location>
</feature>
<evidence type="ECO:0000256" key="14">
    <source>
        <dbReference type="ARBA" id="ARBA00022707"/>
    </source>
</evidence>
<dbReference type="InterPro" id="IPR011009">
    <property type="entry name" value="Kinase-like_dom_sf"/>
</dbReference>
<keyword evidence="25" id="KW-0564">Palmitate</keyword>
<dbReference type="Gene3D" id="1.10.510.10">
    <property type="entry name" value="Transferase(Phosphotransferase) domain 1"/>
    <property type="match status" value="1"/>
</dbReference>
<feature type="binding site" evidence="34">
    <location>
        <position position="87"/>
    </location>
    <ligand>
        <name>ATP</name>
        <dbReference type="ChEBI" id="CHEBI:30616"/>
    </ligand>
</feature>
<evidence type="ECO:0000256" key="18">
    <source>
        <dbReference type="ARBA" id="ARBA00022777"/>
    </source>
</evidence>
<evidence type="ECO:0000256" key="22">
    <source>
        <dbReference type="ARBA" id="ARBA00022870"/>
    </source>
</evidence>
<organism evidence="37 38">
    <name type="scientific">Theileria orientalis</name>
    <dbReference type="NCBI Taxonomy" id="68886"/>
    <lineage>
        <taxon>Eukaryota</taxon>
        <taxon>Sar</taxon>
        <taxon>Alveolata</taxon>
        <taxon>Apicomplexa</taxon>
        <taxon>Aconoidasida</taxon>
        <taxon>Piroplasmida</taxon>
        <taxon>Theileriidae</taxon>
        <taxon>Theileria</taxon>
    </lineage>
</organism>
<dbReference type="GO" id="GO:0031514">
    <property type="term" value="C:motile cilium"/>
    <property type="evidence" value="ECO:0007669"/>
    <property type="project" value="UniProtKB-SubCell"/>
</dbReference>
<keyword evidence="8" id="KW-1003">Cell membrane</keyword>
<evidence type="ECO:0000256" key="15">
    <source>
        <dbReference type="ARBA" id="ARBA00022723"/>
    </source>
</evidence>
<evidence type="ECO:0000259" key="35">
    <source>
        <dbReference type="PROSITE" id="PS50011"/>
    </source>
</evidence>
<dbReference type="GO" id="GO:0020002">
    <property type="term" value="C:host cell plasma membrane"/>
    <property type="evidence" value="ECO:0007669"/>
    <property type="project" value="UniProtKB-SubCell"/>
</dbReference>
<evidence type="ECO:0000256" key="24">
    <source>
        <dbReference type="ARBA" id="ARBA00023136"/>
    </source>
</evidence>
<dbReference type="AlphaFoldDB" id="A0A976QQ06"/>
<keyword evidence="14" id="KW-0519">Myristate</keyword>
<keyword evidence="23" id="KW-0969">Cilium</keyword>
<comment type="subunit">
    <text evidence="6">Monomer.</text>
</comment>
<dbReference type="PROSITE" id="PS50011">
    <property type="entry name" value="PROTEIN_KINASE_DOM"/>
    <property type="match status" value="1"/>
</dbReference>
<evidence type="ECO:0000256" key="31">
    <source>
        <dbReference type="ARBA" id="ARBA00056933"/>
    </source>
</evidence>
<dbReference type="InterPro" id="IPR050205">
    <property type="entry name" value="CDPK_Ser/Thr_kinases"/>
</dbReference>
<dbReference type="InterPro" id="IPR008271">
    <property type="entry name" value="Ser/Thr_kinase_AS"/>
</dbReference>
<evidence type="ECO:0000256" key="34">
    <source>
        <dbReference type="PROSITE-ProRule" id="PRU10141"/>
    </source>
</evidence>
<evidence type="ECO:0000256" key="1">
    <source>
        <dbReference type="ARBA" id="ARBA00001946"/>
    </source>
</evidence>
<evidence type="ECO:0000256" key="13">
    <source>
        <dbReference type="ARBA" id="ARBA00022679"/>
    </source>
</evidence>
<keyword evidence="21" id="KW-0282">Flagellum</keyword>
<feature type="domain" description="EF-hand" evidence="36">
    <location>
        <begin position="405"/>
        <end position="440"/>
    </location>
</feature>
<evidence type="ECO:0000256" key="8">
    <source>
        <dbReference type="ARBA" id="ARBA00022475"/>
    </source>
</evidence>
<keyword evidence="24" id="KW-0472">Membrane</keyword>
<dbReference type="CDD" id="cd00051">
    <property type="entry name" value="EFh"/>
    <property type="match status" value="2"/>
</dbReference>
<dbReference type="EMBL" id="CP056065">
    <property type="protein sequence ID" value="UKJ88344.1"/>
    <property type="molecule type" value="Genomic_DNA"/>
</dbReference>
<dbReference type="SUPFAM" id="SSF56112">
    <property type="entry name" value="Protein kinase-like (PK-like)"/>
    <property type="match status" value="1"/>
</dbReference>
<evidence type="ECO:0000256" key="11">
    <source>
        <dbReference type="ARBA" id="ARBA00022527"/>
    </source>
</evidence>
<reference evidence="37" key="1">
    <citation type="submission" date="2022-07" db="EMBL/GenBank/DDBJ databases">
        <title>Evaluation of T. orientalis genome assembly methods using nanopore sequencing and analysis of variation between genomes.</title>
        <authorList>
            <person name="Yam J."/>
            <person name="Micallef M.L."/>
            <person name="Liu M."/>
            <person name="Djordjevic S.P."/>
            <person name="Bogema D.R."/>
            <person name="Jenkins C."/>
        </authorList>
    </citation>
    <scope>NUCLEOTIDE SEQUENCE</scope>
    <source>
        <strain evidence="37">Fish Creek</strain>
    </source>
</reference>
<dbReference type="InterPro" id="IPR000719">
    <property type="entry name" value="Prot_kinase_dom"/>
</dbReference>
<evidence type="ECO:0000256" key="23">
    <source>
        <dbReference type="ARBA" id="ARBA00023069"/>
    </source>
</evidence>
<dbReference type="PANTHER" id="PTHR24349">
    <property type="entry name" value="SERINE/THREONINE-PROTEIN KINASE"/>
    <property type="match status" value="1"/>
</dbReference>
<keyword evidence="26" id="KW-0966">Cell projection</keyword>
<dbReference type="Gene3D" id="3.30.200.20">
    <property type="entry name" value="Phosphorylase Kinase, domain 1"/>
    <property type="match status" value="1"/>
</dbReference>
<dbReference type="EC" id="2.7.11.1" evidence="7"/>
<comment type="subcellular location">
    <subcellularLocation>
        <location evidence="3">Cell membrane</location>
        <topology evidence="3">Lipid-anchor</topology>
        <orientation evidence="3">Cytoplasmic side</orientation>
    </subcellularLocation>
    <subcellularLocation>
        <location evidence="2">Cell projection</location>
        <location evidence="2">Cilium</location>
        <location evidence="2">Flagellum</location>
    </subcellularLocation>
    <subcellularLocation>
        <location evidence="5">Cytoplasm</location>
    </subcellularLocation>
    <subcellularLocation>
        <location evidence="4">Host cell membrane</location>
        <topology evidence="4">Lipid-anchor</topology>
    </subcellularLocation>
    <subcellularLocation>
        <location evidence="32">Parasitophorous vacuole membrane</location>
        <topology evidence="32">Lipid-anchor</topology>
    </subcellularLocation>
</comment>
<evidence type="ECO:0000259" key="36">
    <source>
        <dbReference type="PROSITE" id="PS50222"/>
    </source>
</evidence>
<evidence type="ECO:0000256" key="26">
    <source>
        <dbReference type="ARBA" id="ARBA00023273"/>
    </source>
</evidence>
<evidence type="ECO:0000256" key="16">
    <source>
        <dbReference type="ARBA" id="ARBA00022737"/>
    </source>
</evidence>
<comment type="similarity">
    <text evidence="28">Belongs to the protein kinase superfamily. Ser/Thr protein kinase family. CDPK subfamily.</text>
</comment>
<dbReference type="CDD" id="cd05117">
    <property type="entry name" value="STKc_CAMK"/>
    <property type="match status" value="1"/>
</dbReference>
<evidence type="ECO:0000256" key="12">
    <source>
        <dbReference type="ARBA" id="ARBA00022553"/>
    </source>
</evidence>
<dbReference type="GO" id="GO:0005509">
    <property type="term" value="F:calcium ion binding"/>
    <property type="evidence" value="ECO:0007669"/>
    <property type="project" value="InterPro"/>
</dbReference>
<evidence type="ECO:0000256" key="6">
    <source>
        <dbReference type="ARBA" id="ARBA00011245"/>
    </source>
</evidence>
<dbReference type="PROSITE" id="PS00018">
    <property type="entry name" value="EF_HAND_1"/>
    <property type="match status" value="4"/>
</dbReference>
<feature type="domain" description="EF-hand" evidence="36">
    <location>
        <begin position="441"/>
        <end position="476"/>
    </location>
</feature>
<dbReference type="GO" id="GO:0004674">
    <property type="term" value="F:protein serine/threonine kinase activity"/>
    <property type="evidence" value="ECO:0007669"/>
    <property type="project" value="UniProtKB-KW"/>
</dbReference>
<evidence type="ECO:0000256" key="9">
    <source>
        <dbReference type="ARBA" id="ARBA00022490"/>
    </source>
</evidence>
<evidence type="ECO:0000256" key="17">
    <source>
        <dbReference type="ARBA" id="ARBA00022741"/>
    </source>
</evidence>
<keyword evidence="27" id="KW-0449">Lipoprotein</keyword>
<keyword evidence="20 34" id="KW-0067">ATP-binding</keyword>
<keyword evidence="9" id="KW-0963">Cytoplasm</keyword>
<keyword evidence="13 37" id="KW-0808">Transferase</keyword>
<keyword evidence="10" id="KW-1032">Host cell membrane</keyword>
<dbReference type="SUPFAM" id="SSF47473">
    <property type="entry name" value="EF-hand"/>
    <property type="match status" value="1"/>
</dbReference>
<sequence length="509" mass="57716">MGCTSSKPRTLGTFKKVESFSTDDMEPPRHSESDVMLKPSMYIGDSRHDFNSLYTPSRKLGSGAYGNVYLCTRRETSKEYAVKVIKKQDLSERKLSDDLLKEVSNLKELDHPNIAKLHDVYEDETAYYIVMDACYGGELFEQIIKRKKLTENCSATIIKQILSGVCYLHKNKIVHRDLKPENLLLETEEVNSRIKIVDFGLSARLSGQSLRERLGTVYYIAPEVIKKNYDEKCDVWSCGVILYILLCGYPPFAASQDNEIIQKVVEGAYTFPSKEWSKVSSDAKDLINQMLTYDAKKRISAAQALTHRWIARRSKDTIGLIEPETFSLALTNLRSFTKTQKLGQAAMLLMANKFTTNDEINELTKLFSELDTNGDGSLDRTELLQGYRKVKQHMRDSCSKMTDEEIKKEVNDIIKACDLDHSGTINYSEFITGCIDKSKLLSKERLKLAFSTFDADGSGKISKKEITEIFGLCKLPDSWSTLLDDIDVNNDGEIDFDEFVSMLNQVSAF</sequence>
<comment type="catalytic activity">
    <reaction evidence="29">
        <text>L-threonyl-[protein] + ATP = O-phospho-L-threonyl-[protein] + ADP + H(+)</text>
        <dbReference type="Rhea" id="RHEA:46608"/>
        <dbReference type="Rhea" id="RHEA-COMP:11060"/>
        <dbReference type="Rhea" id="RHEA-COMP:11605"/>
        <dbReference type="ChEBI" id="CHEBI:15378"/>
        <dbReference type="ChEBI" id="CHEBI:30013"/>
        <dbReference type="ChEBI" id="CHEBI:30616"/>
        <dbReference type="ChEBI" id="CHEBI:61977"/>
        <dbReference type="ChEBI" id="CHEBI:456216"/>
        <dbReference type="EC" id="2.7.11.1"/>
    </reaction>
</comment>
<comment type="function">
    <text evidence="31">Calcium-dependent protein kinase which acts as a sensor and effector of intracellular Ca(2+) levels probably in part downstream of cGMP-activated PKG kinase. During the liver stage, involved in sporozoite motility and thus in sporozoite invasion of host hepatocytes, probably together with CDPK4 and CDPK5. In the mosquito midgut and during the last stage of male gamete exflagellation, may play a role in the rupture of the host erythrocyte membrane. In the mosquito midgut, required for the differentiation of the zygote into the ookinete by promoting the translational activation of a subset of repressed mRNAs; these mRNAs are kept repressed in the zygote by the DOZI- or CITH-containing mRNP complexes. Dispensable during the asexual blood stage.</text>
</comment>
<evidence type="ECO:0000256" key="10">
    <source>
        <dbReference type="ARBA" id="ARBA00022511"/>
    </source>
</evidence>
<evidence type="ECO:0000256" key="29">
    <source>
        <dbReference type="ARBA" id="ARBA00047899"/>
    </source>
</evidence>
<evidence type="ECO:0000256" key="5">
    <source>
        <dbReference type="ARBA" id="ARBA00004496"/>
    </source>
</evidence>
<dbReference type="OrthoDB" id="40902at2759"/>
<protein>
    <recommendedName>
        <fullName evidence="33">Calcium-dependent protein kinase 1</fullName>
        <ecNumber evidence="7">2.7.11.1</ecNumber>
    </recommendedName>
</protein>
<name>A0A976QQ06_THEOR</name>
<comment type="catalytic activity">
    <reaction evidence="30">
        <text>L-seryl-[protein] + ATP = O-phospho-L-seryl-[protein] + ADP + H(+)</text>
        <dbReference type="Rhea" id="RHEA:17989"/>
        <dbReference type="Rhea" id="RHEA-COMP:9863"/>
        <dbReference type="Rhea" id="RHEA-COMP:11604"/>
        <dbReference type="ChEBI" id="CHEBI:15378"/>
        <dbReference type="ChEBI" id="CHEBI:29999"/>
        <dbReference type="ChEBI" id="CHEBI:30616"/>
        <dbReference type="ChEBI" id="CHEBI:83421"/>
        <dbReference type="ChEBI" id="CHEBI:456216"/>
        <dbReference type="EC" id="2.7.11.1"/>
    </reaction>
</comment>
<keyword evidence="15" id="KW-0479">Metal-binding</keyword>
<dbReference type="PROSITE" id="PS50222">
    <property type="entry name" value="EF_HAND_2"/>
    <property type="match status" value="4"/>
</dbReference>
<keyword evidence="11" id="KW-0723">Serine/threonine-protein kinase</keyword>
<dbReference type="FunFam" id="1.10.510.10:FF:000398">
    <property type="entry name" value="Calcium-dependent protein kinase 1"/>
    <property type="match status" value="1"/>
</dbReference>
<dbReference type="Gene3D" id="1.10.238.10">
    <property type="entry name" value="EF-hand"/>
    <property type="match status" value="2"/>
</dbReference>
<evidence type="ECO:0000256" key="3">
    <source>
        <dbReference type="ARBA" id="ARBA00004342"/>
    </source>
</evidence>
<dbReference type="PROSITE" id="PS00107">
    <property type="entry name" value="PROTEIN_KINASE_ATP"/>
    <property type="match status" value="1"/>
</dbReference>
<dbReference type="Pfam" id="PF13499">
    <property type="entry name" value="EF-hand_7"/>
    <property type="match status" value="2"/>
</dbReference>
<evidence type="ECO:0000256" key="2">
    <source>
        <dbReference type="ARBA" id="ARBA00004230"/>
    </source>
</evidence>
<keyword evidence="17 34" id="KW-0547">Nucleotide-binding</keyword>
<dbReference type="Pfam" id="PF00069">
    <property type="entry name" value="Pkinase"/>
    <property type="match status" value="1"/>
</dbReference>
<evidence type="ECO:0000256" key="20">
    <source>
        <dbReference type="ARBA" id="ARBA00022840"/>
    </source>
</evidence>
<dbReference type="FunFam" id="1.10.238.10:FF:000003">
    <property type="entry name" value="Calmodulin A"/>
    <property type="match status" value="1"/>
</dbReference>
<dbReference type="GO" id="GO:0005524">
    <property type="term" value="F:ATP binding"/>
    <property type="evidence" value="ECO:0007669"/>
    <property type="project" value="UniProtKB-UniRule"/>
</dbReference>
<dbReference type="InterPro" id="IPR018247">
    <property type="entry name" value="EF_Hand_1_Ca_BS"/>
</dbReference>
<gene>
    <name evidence="37" type="ORF">MACJ_000788</name>
</gene>
<dbReference type="GO" id="GO:0005737">
    <property type="term" value="C:cytoplasm"/>
    <property type="evidence" value="ECO:0007669"/>
    <property type="project" value="UniProtKB-SubCell"/>
</dbReference>
<evidence type="ECO:0000256" key="27">
    <source>
        <dbReference type="ARBA" id="ARBA00023288"/>
    </source>
</evidence>
<keyword evidence="18 37" id="KW-0418">Kinase</keyword>
<evidence type="ECO:0000256" key="7">
    <source>
        <dbReference type="ARBA" id="ARBA00012513"/>
    </source>
</evidence>
<keyword evidence="12" id="KW-0597">Phosphoprotein</keyword>
<feature type="domain" description="EF-hand" evidence="36">
    <location>
        <begin position="358"/>
        <end position="393"/>
    </location>
</feature>
<evidence type="ECO:0000313" key="37">
    <source>
        <dbReference type="EMBL" id="UKJ88344.1"/>
    </source>
</evidence>
<dbReference type="InterPro" id="IPR017441">
    <property type="entry name" value="Protein_kinase_ATP_BS"/>
</dbReference>
<dbReference type="InterPro" id="IPR002048">
    <property type="entry name" value="EF_hand_dom"/>
</dbReference>
<evidence type="ECO:0000256" key="33">
    <source>
        <dbReference type="ARBA" id="ARBA00068067"/>
    </source>
</evidence>
<accession>A0A976QQ06</accession>
<comment type="cofactor">
    <cofactor evidence="1">
        <name>Mg(2+)</name>
        <dbReference type="ChEBI" id="CHEBI:18420"/>
    </cofactor>
</comment>
<dbReference type="InterPro" id="IPR011992">
    <property type="entry name" value="EF-hand-dom_pair"/>
</dbReference>
<evidence type="ECO:0000256" key="30">
    <source>
        <dbReference type="ARBA" id="ARBA00048679"/>
    </source>
</evidence>
<dbReference type="PROSITE" id="PS00108">
    <property type="entry name" value="PROTEIN_KINASE_ST"/>
    <property type="match status" value="1"/>
</dbReference>
<dbReference type="GO" id="GO:0020005">
    <property type="term" value="C:symbiont-containing vacuole membrane"/>
    <property type="evidence" value="ECO:0007669"/>
    <property type="project" value="UniProtKB-SubCell"/>
</dbReference>
<keyword evidence="19" id="KW-0106">Calcium</keyword>
<keyword evidence="22" id="KW-1043">Host membrane</keyword>
<evidence type="ECO:0000256" key="25">
    <source>
        <dbReference type="ARBA" id="ARBA00023139"/>
    </source>
</evidence>
<dbReference type="Proteomes" id="UP000244803">
    <property type="component" value="Chromosome 1"/>
</dbReference>
<evidence type="ECO:0000256" key="21">
    <source>
        <dbReference type="ARBA" id="ARBA00022846"/>
    </source>
</evidence>
<keyword evidence="16" id="KW-0677">Repeat</keyword>